<organism evidence="2 3">
    <name type="scientific">Punica granatum</name>
    <name type="common">Pomegranate</name>
    <dbReference type="NCBI Taxonomy" id="22663"/>
    <lineage>
        <taxon>Eukaryota</taxon>
        <taxon>Viridiplantae</taxon>
        <taxon>Streptophyta</taxon>
        <taxon>Embryophyta</taxon>
        <taxon>Tracheophyta</taxon>
        <taxon>Spermatophyta</taxon>
        <taxon>Magnoliopsida</taxon>
        <taxon>eudicotyledons</taxon>
        <taxon>Gunneridae</taxon>
        <taxon>Pentapetalae</taxon>
        <taxon>rosids</taxon>
        <taxon>malvids</taxon>
        <taxon>Myrtales</taxon>
        <taxon>Lythraceae</taxon>
        <taxon>Punica</taxon>
    </lineage>
</organism>
<dbReference type="Proteomes" id="UP000197138">
    <property type="component" value="Unassembled WGS sequence"/>
</dbReference>
<evidence type="ECO:0000256" key="1">
    <source>
        <dbReference type="SAM" id="MobiDB-lite"/>
    </source>
</evidence>
<name>A0A218WUW8_PUNGR</name>
<evidence type="ECO:0000313" key="2">
    <source>
        <dbReference type="EMBL" id="OWM76634.1"/>
    </source>
</evidence>
<feature type="region of interest" description="Disordered" evidence="1">
    <location>
        <begin position="1"/>
        <end position="38"/>
    </location>
</feature>
<evidence type="ECO:0000313" key="3">
    <source>
        <dbReference type="Proteomes" id="UP000197138"/>
    </source>
</evidence>
<accession>A0A218WUW8</accession>
<proteinExistence type="predicted"/>
<feature type="compositionally biased region" description="Polar residues" evidence="1">
    <location>
        <begin position="15"/>
        <end position="26"/>
    </location>
</feature>
<protein>
    <submittedName>
        <fullName evidence="2">Uncharacterized protein</fullName>
    </submittedName>
</protein>
<gene>
    <name evidence="2" type="ORF">CDL15_Pgr009199</name>
</gene>
<feature type="region of interest" description="Disordered" evidence="1">
    <location>
        <begin position="97"/>
        <end position="119"/>
    </location>
</feature>
<reference evidence="3" key="1">
    <citation type="journal article" date="2017" name="Plant J.">
        <title>The pomegranate (Punica granatum L.) genome and the genomics of punicalagin biosynthesis.</title>
        <authorList>
            <person name="Qin G."/>
            <person name="Xu C."/>
            <person name="Ming R."/>
            <person name="Tang H."/>
            <person name="Guyot R."/>
            <person name="Kramer E.M."/>
            <person name="Hu Y."/>
            <person name="Yi X."/>
            <person name="Qi Y."/>
            <person name="Xu X."/>
            <person name="Gao Z."/>
            <person name="Pan H."/>
            <person name="Jian J."/>
            <person name="Tian Y."/>
            <person name="Yue Z."/>
            <person name="Xu Y."/>
        </authorList>
    </citation>
    <scope>NUCLEOTIDE SEQUENCE [LARGE SCALE GENOMIC DNA]</scope>
    <source>
        <strain evidence="3">cv. Dabenzi</strain>
    </source>
</reference>
<comment type="caution">
    <text evidence="2">The sequence shown here is derived from an EMBL/GenBank/DDBJ whole genome shotgun (WGS) entry which is preliminary data.</text>
</comment>
<dbReference type="EMBL" id="MTKT01003159">
    <property type="protein sequence ID" value="OWM76634.1"/>
    <property type="molecule type" value="Genomic_DNA"/>
</dbReference>
<dbReference type="AlphaFoldDB" id="A0A218WUW8"/>
<sequence length="119" mass="12547">MMVQDNQPTIFEENTPPTLVYSQQPATHAPPPLTSVGVPLAHHEASSMAQVSVPLPVAQALSASTDDVARITTLEGGITTLRGTVNQMVADMAELMGPNRASSNSTLPQRYGPTVDLNP</sequence>